<accession>A0A9E7EDX7</accession>
<keyword evidence="3" id="KW-1185">Reference proteome</keyword>
<gene>
    <name evidence="2" type="ORF">MUK42_36541</name>
</gene>
<sequence length="60" mass="6800">MASSARGSSVERVDDDAMGVRQRSGVEEPFVGLRPRGRHWEHVIGGQWRDAGDRRRCRAH</sequence>
<dbReference type="Proteomes" id="UP001055439">
    <property type="component" value="Chromosome 1"/>
</dbReference>
<reference evidence="2" key="1">
    <citation type="submission" date="2022-05" db="EMBL/GenBank/DDBJ databases">
        <title>The Musa troglodytarum L. genome provides insights into the mechanism of non-climacteric behaviour and enrichment of carotenoids.</title>
        <authorList>
            <person name="Wang J."/>
        </authorList>
    </citation>
    <scope>NUCLEOTIDE SEQUENCE</scope>
    <source>
        <tissue evidence="2">Leaf</tissue>
    </source>
</reference>
<evidence type="ECO:0000313" key="2">
    <source>
        <dbReference type="EMBL" id="URD75565.1"/>
    </source>
</evidence>
<protein>
    <submittedName>
        <fullName evidence="2">Uncharacterized protein</fullName>
    </submittedName>
</protein>
<name>A0A9E7EDX7_9LILI</name>
<proteinExistence type="predicted"/>
<evidence type="ECO:0000256" key="1">
    <source>
        <dbReference type="SAM" id="MobiDB-lite"/>
    </source>
</evidence>
<evidence type="ECO:0000313" key="3">
    <source>
        <dbReference type="Proteomes" id="UP001055439"/>
    </source>
</evidence>
<feature type="region of interest" description="Disordered" evidence="1">
    <location>
        <begin position="1"/>
        <end position="29"/>
    </location>
</feature>
<dbReference type="EMBL" id="CP097502">
    <property type="protein sequence ID" value="URD75565.1"/>
    <property type="molecule type" value="Genomic_DNA"/>
</dbReference>
<dbReference type="AlphaFoldDB" id="A0A9E7EDX7"/>
<organism evidence="2 3">
    <name type="scientific">Musa troglodytarum</name>
    <name type="common">fe'i banana</name>
    <dbReference type="NCBI Taxonomy" id="320322"/>
    <lineage>
        <taxon>Eukaryota</taxon>
        <taxon>Viridiplantae</taxon>
        <taxon>Streptophyta</taxon>
        <taxon>Embryophyta</taxon>
        <taxon>Tracheophyta</taxon>
        <taxon>Spermatophyta</taxon>
        <taxon>Magnoliopsida</taxon>
        <taxon>Liliopsida</taxon>
        <taxon>Zingiberales</taxon>
        <taxon>Musaceae</taxon>
        <taxon>Musa</taxon>
    </lineage>
</organism>